<dbReference type="EMBL" id="KQ435727">
    <property type="protein sequence ID" value="KOX78010.1"/>
    <property type="molecule type" value="Genomic_DNA"/>
</dbReference>
<protein>
    <submittedName>
        <fullName evidence="2">Uncharacterized protein</fullName>
    </submittedName>
</protein>
<dbReference type="AlphaFoldDB" id="A0A0M9A644"/>
<name>A0A0M9A644_9HYME</name>
<feature type="region of interest" description="Disordered" evidence="1">
    <location>
        <begin position="1"/>
        <end position="49"/>
    </location>
</feature>
<proteinExistence type="predicted"/>
<reference evidence="2 3" key="1">
    <citation type="submission" date="2015-07" db="EMBL/GenBank/DDBJ databases">
        <title>The genome of Melipona quadrifasciata.</title>
        <authorList>
            <person name="Pan H."/>
            <person name="Kapheim K."/>
        </authorList>
    </citation>
    <scope>NUCLEOTIDE SEQUENCE [LARGE SCALE GENOMIC DNA]</scope>
    <source>
        <strain evidence="2">0111107301</strain>
        <tissue evidence="2">Whole body</tissue>
    </source>
</reference>
<accession>A0A0M9A644</accession>
<evidence type="ECO:0000313" key="2">
    <source>
        <dbReference type="EMBL" id="KOX78010.1"/>
    </source>
</evidence>
<organism evidence="2 3">
    <name type="scientific">Melipona quadrifasciata</name>
    <dbReference type="NCBI Taxonomy" id="166423"/>
    <lineage>
        <taxon>Eukaryota</taxon>
        <taxon>Metazoa</taxon>
        <taxon>Ecdysozoa</taxon>
        <taxon>Arthropoda</taxon>
        <taxon>Hexapoda</taxon>
        <taxon>Insecta</taxon>
        <taxon>Pterygota</taxon>
        <taxon>Neoptera</taxon>
        <taxon>Endopterygota</taxon>
        <taxon>Hymenoptera</taxon>
        <taxon>Apocrita</taxon>
        <taxon>Aculeata</taxon>
        <taxon>Apoidea</taxon>
        <taxon>Anthophila</taxon>
        <taxon>Apidae</taxon>
        <taxon>Melipona</taxon>
    </lineage>
</organism>
<sequence>MGVSRTKTIKKTENVGEARRKSGVKQEARVNMERQGAEKWRGELTRKQV</sequence>
<dbReference type="Proteomes" id="UP000053105">
    <property type="component" value="Unassembled WGS sequence"/>
</dbReference>
<feature type="compositionally biased region" description="Basic and acidic residues" evidence="1">
    <location>
        <begin position="10"/>
        <end position="49"/>
    </location>
</feature>
<gene>
    <name evidence="2" type="ORF">WN51_05898</name>
</gene>
<evidence type="ECO:0000256" key="1">
    <source>
        <dbReference type="SAM" id="MobiDB-lite"/>
    </source>
</evidence>
<evidence type="ECO:0000313" key="3">
    <source>
        <dbReference type="Proteomes" id="UP000053105"/>
    </source>
</evidence>
<keyword evidence="3" id="KW-1185">Reference proteome</keyword>